<evidence type="ECO:0000259" key="1">
    <source>
        <dbReference type="Pfam" id="PF12697"/>
    </source>
</evidence>
<dbReference type="GO" id="GO:0047372">
    <property type="term" value="F:monoacylglycerol lipase activity"/>
    <property type="evidence" value="ECO:0007669"/>
    <property type="project" value="TreeGrafter"/>
</dbReference>
<dbReference type="AlphaFoldDB" id="A0A428MGB6"/>
<dbReference type="Gene3D" id="3.40.50.1820">
    <property type="entry name" value="alpha/beta hydrolase"/>
    <property type="match status" value="1"/>
</dbReference>
<proteinExistence type="predicted"/>
<dbReference type="PANTHER" id="PTHR43798">
    <property type="entry name" value="MONOACYLGLYCEROL LIPASE"/>
    <property type="match status" value="1"/>
</dbReference>
<dbReference type="Proteomes" id="UP000269669">
    <property type="component" value="Unassembled WGS sequence"/>
</dbReference>
<dbReference type="EMBL" id="RSDW01000001">
    <property type="protein sequence ID" value="RSL16035.1"/>
    <property type="molecule type" value="Genomic_DNA"/>
</dbReference>
<comment type="caution">
    <text evidence="2">The sequence shown here is derived from an EMBL/GenBank/DDBJ whole genome shotgun (WGS) entry which is preliminary data.</text>
</comment>
<keyword evidence="3" id="KW-1185">Reference proteome</keyword>
<dbReference type="Pfam" id="PF12697">
    <property type="entry name" value="Abhydrolase_6"/>
    <property type="match status" value="1"/>
</dbReference>
<dbReference type="RefSeq" id="WP_125484701.1">
    <property type="nucleotide sequence ID" value="NZ_RSDW01000001.1"/>
</dbReference>
<sequence>MKLHVHEWGTGDKTAILIHGLFADHQSWWRLGPALATRGYRVLAPDLRGHGLSPRGPYSPEHWASDLVDSLPHHADLAIGHSLGGMSLALAAELLQVKSAIYVDPAWKLTPSQELTFKVEWSPELDWTVEQWLEAHPFWAAGDITARLSSIKNFDPACIDGLLTGNGYNHMPHRVTCPSLALLADPSAFVSEQDAAHLQSIGMQVWALPHTTHSMHREDYELFLTSIDHWHNQP</sequence>
<protein>
    <submittedName>
        <fullName evidence="2">Alpha/beta hydrolase family protein</fullName>
    </submittedName>
</protein>
<gene>
    <name evidence="2" type="ORF">EDE15_1544</name>
</gene>
<evidence type="ECO:0000313" key="2">
    <source>
        <dbReference type="EMBL" id="RSL16035.1"/>
    </source>
</evidence>
<dbReference type="SUPFAM" id="SSF53474">
    <property type="entry name" value="alpha/beta-Hydrolases"/>
    <property type="match status" value="1"/>
</dbReference>
<name>A0A428MGB6_9BACT</name>
<dbReference type="GO" id="GO:0016020">
    <property type="term" value="C:membrane"/>
    <property type="evidence" value="ECO:0007669"/>
    <property type="project" value="TreeGrafter"/>
</dbReference>
<evidence type="ECO:0000313" key="3">
    <source>
        <dbReference type="Proteomes" id="UP000269669"/>
    </source>
</evidence>
<feature type="domain" description="AB hydrolase-1" evidence="1">
    <location>
        <begin position="16"/>
        <end position="222"/>
    </location>
</feature>
<dbReference type="PANTHER" id="PTHR43798:SF33">
    <property type="entry name" value="HYDROLASE, PUTATIVE (AFU_ORTHOLOGUE AFUA_2G14860)-RELATED"/>
    <property type="match status" value="1"/>
</dbReference>
<dbReference type="InterPro" id="IPR029058">
    <property type="entry name" value="AB_hydrolase_fold"/>
</dbReference>
<keyword evidence="2" id="KW-0378">Hydrolase</keyword>
<dbReference type="GO" id="GO:0046464">
    <property type="term" value="P:acylglycerol catabolic process"/>
    <property type="evidence" value="ECO:0007669"/>
    <property type="project" value="TreeGrafter"/>
</dbReference>
<dbReference type="InterPro" id="IPR050266">
    <property type="entry name" value="AB_hydrolase_sf"/>
</dbReference>
<organism evidence="2 3">
    <name type="scientific">Edaphobacter aggregans</name>
    <dbReference type="NCBI Taxonomy" id="570835"/>
    <lineage>
        <taxon>Bacteria</taxon>
        <taxon>Pseudomonadati</taxon>
        <taxon>Acidobacteriota</taxon>
        <taxon>Terriglobia</taxon>
        <taxon>Terriglobales</taxon>
        <taxon>Acidobacteriaceae</taxon>
        <taxon>Edaphobacter</taxon>
    </lineage>
</organism>
<dbReference type="InterPro" id="IPR000073">
    <property type="entry name" value="AB_hydrolase_1"/>
</dbReference>
<dbReference type="OrthoDB" id="135231at2"/>
<reference evidence="2 3" key="1">
    <citation type="submission" date="2018-12" db="EMBL/GenBank/DDBJ databases">
        <title>Sequencing of bacterial isolates from soil warming experiment in Harvard Forest, Massachusetts, USA.</title>
        <authorList>
            <person name="Deangelis K."/>
        </authorList>
    </citation>
    <scope>NUCLEOTIDE SEQUENCE [LARGE SCALE GENOMIC DNA]</scope>
    <source>
        <strain evidence="2 3">EB153</strain>
    </source>
</reference>
<accession>A0A428MGB6</accession>